<feature type="domain" description="Nudix hydrolase" evidence="8">
    <location>
        <begin position="59"/>
        <end position="263"/>
    </location>
</feature>
<feature type="region of interest" description="Disordered" evidence="7">
    <location>
        <begin position="1"/>
        <end position="33"/>
    </location>
</feature>
<evidence type="ECO:0000256" key="7">
    <source>
        <dbReference type="SAM" id="MobiDB-lite"/>
    </source>
</evidence>
<gene>
    <name evidence="9" type="ordered locus">Tfu_0115</name>
</gene>
<keyword evidence="6" id="KW-0464">Manganese</keyword>
<dbReference type="PROSITE" id="PS51462">
    <property type="entry name" value="NUDIX"/>
    <property type="match status" value="1"/>
</dbReference>
<dbReference type="GO" id="GO:0016818">
    <property type="term" value="F:hydrolase activity, acting on acid anhydrides, in phosphorus-containing anhydrides"/>
    <property type="evidence" value="ECO:0007669"/>
    <property type="project" value="InterPro"/>
</dbReference>
<reference evidence="9" key="1">
    <citation type="submission" date="2005-07" db="EMBL/GenBank/DDBJ databases">
        <title>Complete sequence of Thermobifida fusca YX.</title>
        <authorList>
            <consortium name="US DOE Joint Genome Institute"/>
            <person name="Copeland A."/>
            <person name="Lucas S."/>
            <person name="Lapidus A."/>
            <person name="Barry K."/>
            <person name="Detter J.C."/>
            <person name="Glavina T."/>
            <person name="Hammon N."/>
            <person name="Israni S."/>
            <person name="Pitluck S."/>
            <person name="Di Bartolo G."/>
            <person name="Chain P."/>
            <person name="Schmutz J."/>
            <person name="Larimer F."/>
            <person name="Land M."/>
            <person name="Lykidis A."/>
            <person name="Richardson P."/>
        </authorList>
    </citation>
    <scope>NUCLEOTIDE SEQUENCE</scope>
    <source>
        <strain evidence="9">YX</strain>
    </source>
</reference>
<evidence type="ECO:0000259" key="8">
    <source>
        <dbReference type="PROSITE" id="PS51462"/>
    </source>
</evidence>
<organism evidence="9">
    <name type="scientific">Thermobifida fusca (strain YX)</name>
    <dbReference type="NCBI Taxonomy" id="269800"/>
    <lineage>
        <taxon>Bacteria</taxon>
        <taxon>Bacillati</taxon>
        <taxon>Actinomycetota</taxon>
        <taxon>Actinomycetes</taxon>
        <taxon>Streptosporangiales</taxon>
        <taxon>Nocardiopsidaceae</taxon>
        <taxon>Thermobifida</taxon>
    </lineage>
</organism>
<dbReference type="HOGENOM" id="CLU_059078_0_0_11"/>
<protein>
    <recommendedName>
        <fullName evidence="8">Nudix hydrolase domain-containing protein</fullName>
    </recommendedName>
</protein>
<dbReference type="Gene3D" id="3.90.79.10">
    <property type="entry name" value="Nucleoside Triphosphate Pyrophosphohydrolase"/>
    <property type="match status" value="1"/>
</dbReference>
<dbReference type="CDD" id="cd18870">
    <property type="entry name" value="NUDIX_AcylCoAdiphos_Nudt19"/>
    <property type="match status" value="1"/>
</dbReference>
<dbReference type="AlphaFoldDB" id="Q47TR1"/>
<dbReference type="InterPro" id="IPR039121">
    <property type="entry name" value="NUDT19"/>
</dbReference>
<dbReference type="PANTHER" id="PTHR12318:SF0">
    <property type="entry name" value="ACYL-COENZYME A DIPHOSPHATASE NUDT19"/>
    <property type="match status" value="1"/>
</dbReference>
<proteinExistence type="predicted"/>
<dbReference type="SUPFAM" id="SSF55811">
    <property type="entry name" value="Nudix"/>
    <property type="match status" value="1"/>
</dbReference>
<evidence type="ECO:0000256" key="3">
    <source>
        <dbReference type="ARBA" id="ARBA00022723"/>
    </source>
</evidence>
<keyword evidence="4" id="KW-0378">Hydrolase</keyword>
<dbReference type="KEGG" id="tfu:Tfu_0115"/>
<dbReference type="InterPro" id="IPR000086">
    <property type="entry name" value="NUDIX_hydrolase_dom"/>
</dbReference>
<evidence type="ECO:0000256" key="2">
    <source>
        <dbReference type="ARBA" id="ARBA00001946"/>
    </source>
</evidence>
<dbReference type="InterPro" id="IPR015797">
    <property type="entry name" value="NUDIX_hydrolase-like_dom_sf"/>
</dbReference>
<accession>Q47TR1</accession>
<keyword evidence="3" id="KW-0479">Metal-binding</keyword>
<evidence type="ECO:0000256" key="5">
    <source>
        <dbReference type="ARBA" id="ARBA00022842"/>
    </source>
</evidence>
<keyword evidence="5" id="KW-0460">Magnesium</keyword>
<dbReference type="EMBL" id="CP000088">
    <property type="protein sequence ID" value="AAZ54153.1"/>
    <property type="molecule type" value="Genomic_DNA"/>
</dbReference>
<sequence>MSANHSECRREEEEKPSSAPVSPSEEATLSEGEVIRHLGSGEITPRMWDVLAGRVTPVRPRDAATVLLVRQADRGLEVYLLRRVASMRFAPGMYAFPGGSVDPRDSDHTIRWSGPPPREWARAFGADEALARALVCAAVRETFEESGVLLAGPSENEVVADTRGDDWEEDRQALLNRSLSLAELLDRRGLVLRSDLLCPWARWITPAMEPRRYDTRFFVAVLPEGQQPRDVGGEADHVTWMSPEEAVRQWRAGQLAMLPPTVANLKSLIGYATPEEVLAAEREIVPVQPEFRKSAGGITLIVPDGVDYPF</sequence>
<dbReference type="GO" id="GO:0046872">
    <property type="term" value="F:metal ion binding"/>
    <property type="evidence" value="ECO:0007669"/>
    <property type="project" value="UniProtKB-KW"/>
</dbReference>
<dbReference type="RefSeq" id="WP_011290562.1">
    <property type="nucleotide sequence ID" value="NC_007333.1"/>
</dbReference>
<dbReference type="STRING" id="269800.Tfu_0115"/>
<evidence type="ECO:0000256" key="6">
    <source>
        <dbReference type="ARBA" id="ARBA00023211"/>
    </source>
</evidence>
<name>Q47TR1_THEFY</name>
<evidence type="ECO:0000256" key="4">
    <source>
        <dbReference type="ARBA" id="ARBA00022801"/>
    </source>
</evidence>
<dbReference type="eggNOG" id="COG0494">
    <property type="taxonomic scope" value="Bacteria"/>
</dbReference>
<feature type="compositionally biased region" description="Low complexity" evidence="7">
    <location>
        <begin position="17"/>
        <end position="26"/>
    </location>
</feature>
<dbReference type="PANTHER" id="PTHR12318">
    <property type="entry name" value="TESTOSTERONE-REGULATED PROTEIN RP2"/>
    <property type="match status" value="1"/>
</dbReference>
<evidence type="ECO:0000256" key="1">
    <source>
        <dbReference type="ARBA" id="ARBA00001936"/>
    </source>
</evidence>
<evidence type="ECO:0000313" key="9">
    <source>
        <dbReference type="EMBL" id="AAZ54153.1"/>
    </source>
</evidence>
<comment type="cofactor">
    <cofactor evidence="2">
        <name>Mg(2+)</name>
        <dbReference type="ChEBI" id="CHEBI:18420"/>
    </cofactor>
</comment>
<comment type="cofactor">
    <cofactor evidence="1">
        <name>Mn(2+)</name>
        <dbReference type="ChEBI" id="CHEBI:29035"/>
    </cofactor>
</comment>
<feature type="compositionally biased region" description="Basic and acidic residues" evidence="7">
    <location>
        <begin position="1"/>
        <end position="16"/>
    </location>
</feature>